<dbReference type="EMBL" id="CP121106">
    <property type="protein sequence ID" value="WFL77770.1"/>
    <property type="molecule type" value="Genomic_DNA"/>
</dbReference>
<feature type="domain" description="SnoaL-like" evidence="1">
    <location>
        <begin position="20"/>
        <end position="115"/>
    </location>
</feature>
<dbReference type="PANTHER" id="PTHR41252">
    <property type="entry name" value="BLR2505 PROTEIN"/>
    <property type="match status" value="1"/>
</dbReference>
<name>A0ABY8FU46_9SPHN</name>
<evidence type="ECO:0000313" key="2">
    <source>
        <dbReference type="EMBL" id="WFL77770.1"/>
    </source>
</evidence>
<dbReference type="Proteomes" id="UP001215827">
    <property type="component" value="Chromosome"/>
</dbReference>
<accession>A0ABY8FU46</accession>
<dbReference type="InterPro" id="IPR032710">
    <property type="entry name" value="NTF2-like_dom_sf"/>
</dbReference>
<dbReference type="PANTHER" id="PTHR41252:SF1">
    <property type="entry name" value="BLR2505 PROTEIN"/>
    <property type="match status" value="1"/>
</dbReference>
<dbReference type="Pfam" id="PF12680">
    <property type="entry name" value="SnoaL_2"/>
    <property type="match status" value="1"/>
</dbReference>
<dbReference type="SUPFAM" id="SSF54427">
    <property type="entry name" value="NTF2-like"/>
    <property type="match status" value="1"/>
</dbReference>
<evidence type="ECO:0000259" key="1">
    <source>
        <dbReference type="Pfam" id="PF12680"/>
    </source>
</evidence>
<sequence>MSRHQENIALAQSVYDCGFASDWAKLETLLCDDFEIVEPAGLSFGGAYRGKDALERVFGSVLGALQPRDVQLKSMTANESQVVSLLDLVFDSDDGDFIMPVAELFEIEGGKIKRMLPYFYDTAVLDRFLRDRAKD</sequence>
<reference evidence="2 3" key="1">
    <citation type="submission" date="2023-03" db="EMBL/GenBank/DDBJ databases">
        <title>Altererythrobacter sp. CAU 1644 isolated from sand.</title>
        <authorList>
            <person name="Kim W."/>
        </authorList>
    </citation>
    <scope>NUCLEOTIDE SEQUENCE [LARGE SCALE GENOMIC DNA]</scope>
    <source>
        <strain evidence="2 3">CAU 1644</strain>
    </source>
</reference>
<dbReference type="Gene3D" id="3.10.450.50">
    <property type="match status" value="1"/>
</dbReference>
<dbReference type="InterPro" id="IPR037401">
    <property type="entry name" value="SnoaL-like"/>
</dbReference>
<dbReference type="RefSeq" id="WP_278016462.1">
    <property type="nucleotide sequence ID" value="NZ_CP121106.1"/>
</dbReference>
<proteinExistence type="predicted"/>
<keyword evidence="3" id="KW-1185">Reference proteome</keyword>
<protein>
    <submittedName>
        <fullName evidence="2">Nuclear transport factor 2 family protein</fullName>
    </submittedName>
</protein>
<gene>
    <name evidence="2" type="ORF">P7228_01495</name>
</gene>
<organism evidence="2 3">
    <name type="scientific">Altererythrobacter arenosus</name>
    <dbReference type="NCBI Taxonomy" id="3032592"/>
    <lineage>
        <taxon>Bacteria</taxon>
        <taxon>Pseudomonadati</taxon>
        <taxon>Pseudomonadota</taxon>
        <taxon>Alphaproteobacteria</taxon>
        <taxon>Sphingomonadales</taxon>
        <taxon>Erythrobacteraceae</taxon>
        <taxon>Altererythrobacter</taxon>
    </lineage>
</organism>
<evidence type="ECO:0000313" key="3">
    <source>
        <dbReference type="Proteomes" id="UP001215827"/>
    </source>
</evidence>